<dbReference type="CDD" id="cd12188">
    <property type="entry name" value="SDH"/>
    <property type="match status" value="1"/>
</dbReference>
<evidence type="ECO:0000256" key="1">
    <source>
        <dbReference type="ARBA" id="ARBA00004078"/>
    </source>
</evidence>
<keyword evidence="7" id="KW-0028">Amino-acid biosynthesis</keyword>
<keyword evidence="10" id="KW-0457">Lysine biosynthesis</keyword>
<evidence type="ECO:0000256" key="10">
    <source>
        <dbReference type="ARBA" id="ARBA00023154"/>
    </source>
</evidence>
<evidence type="ECO:0000256" key="13">
    <source>
        <dbReference type="ARBA" id="ARBA00047860"/>
    </source>
</evidence>
<dbReference type="SUPFAM" id="SSF52283">
    <property type="entry name" value="Formate/glycerate dehydrogenase catalytic domain-like"/>
    <property type="match status" value="1"/>
</dbReference>
<feature type="domain" description="Alanine dehydrogenase/pyridine nucleotide transhydrogenase NAD(H)-binding" evidence="14">
    <location>
        <begin position="247"/>
        <end position="378"/>
    </location>
</feature>
<proteinExistence type="inferred from homology"/>
<evidence type="ECO:0000259" key="15">
    <source>
        <dbReference type="SMART" id="SM01003"/>
    </source>
</evidence>
<evidence type="ECO:0000256" key="12">
    <source>
        <dbReference type="ARBA" id="ARBA00033228"/>
    </source>
</evidence>
<evidence type="ECO:0000256" key="11">
    <source>
        <dbReference type="ARBA" id="ARBA00023157"/>
    </source>
</evidence>
<dbReference type="GO" id="GO:0005737">
    <property type="term" value="C:cytoplasm"/>
    <property type="evidence" value="ECO:0007669"/>
    <property type="project" value="TreeGrafter"/>
</dbReference>
<comment type="function">
    <text evidence="1">Catalyzes the NAD(+)-dependent cleavage of saccharopine to L-lysine and 2-oxoglutarate, the final step in the alpha-aminoadipate (AAA) pathway for lysin biosynthesis.</text>
</comment>
<reference evidence="16" key="1">
    <citation type="submission" date="2020-01" db="EMBL/GenBank/DDBJ databases">
        <authorList>
            <person name="Feng Z.H.Z."/>
        </authorList>
    </citation>
    <scope>NUCLEOTIDE SEQUENCE</scope>
    <source>
        <strain evidence="16">CBS107.38</strain>
    </source>
</reference>
<dbReference type="FunFam" id="3.40.50.720:FF:000217">
    <property type="entry name" value="Saccharopine dehydrogenase [NAD(+), L-lysine-forming]"/>
    <property type="match status" value="1"/>
</dbReference>
<evidence type="ECO:0000259" key="14">
    <source>
        <dbReference type="SMART" id="SM01002"/>
    </source>
</evidence>
<dbReference type="GO" id="GO:0019878">
    <property type="term" value="P:lysine biosynthetic process via aminoadipic acid"/>
    <property type="evidence" value="ECO:0007669"/>
    <property type="project" value="UniProtKB-UniPathway"/>
</dbReference>
<evidence type="ECO:0000256" key="7">
    <source>
        <dbReference type="ARBA" id="ARBA00022605"/>
    </source>
</evidence>
<name>A0A8H7BGB6_9PLEO</name>
<evidence type="ECO:0000313" key="17">
    <source>
        <dbReference type="Proteomes" id="UP000596902"/>
    </source>
</evidence>
<dbReference type="GeneID" id="62200936"/>
<dbReference type="GO" id="GO:0004754">
    <property type="term" value="F:saccharopine dehydrogenase (NAD+, L-lysine-forming) activity"/>
    <property type="evidence" value="ECO:0007669"/>
    <property type="project" value="UniProtKB-EC"/>
</dbReference>
<evidence type="ECO:0000256" key="9">
    <source>
        <dbReference type="ARBA" id="ARBA00023027"/>
    </source>
</evidence>
<dbReference type="SUPFAM" id="SSF51735">
    <property type="entry name" value="NAD(P)-binding Rossmann-fold domains"/>
    <property type="match status" value="1"/>
</dbReference>
<dbReference type="PANTHER" id="PTHR11133:SF23">
    <property type="entry name" value="SACCHAROPINE DEHYDROGENASE [NAD(+), L-LYSINE-FORMING]"/>
    <property type="match status" value="1"/>
</dbReference>
<keyword evidence="11" id="KW-1015">Disulfide bond</keyword>
<keyword evidence="8" id="KW-0560">Oxidoreductase</keyword>
<comment type="pathway">
    <text evidence="2">Amino-acid biosynthesis; L-lysine biosynthesis via AAA pathway; L-lysine from L-alpha-aminoadipate (fungal route): step 3/3.</text>
</comment>
<dbReference type="EMBL" id="JAAABM010000003">
    <property type="protein sequence ID" value="KAF7678963.1"/>
    <property type="molecule type" value="Genomic_DNA"/>
</dbReference>
<dbReference type="SMART" id="SM01003">
    <property type="entry name" value="AlaDh_PNT_N"/>
    <property type="match status" value="1"/>
</dbReference>
<evidence type="ECO:0000313" key="16">
    <source>
        <dbReference type="EMBL" id="KAF7678963.1"/>
    </source>
</evidence>
<organism evidence="16 17">
    <name type="scientific">Alternaria burnsii</name>
    <dbReference type="NCBI Taxonomy" id="1187904"/>
    <lineage>
        <taxon>Eukaryota</taxon>
        <taxon>Fungi</taxon>
        <taxon>Dikarya</taxon>
        <taxon>Ascomycota</taxon>
        <taxon>Pezizomycotina</taxon>
        <taxon>Dothideomycetes</taxon>
        <taxon>Pleosporomycetidae</taxon>
        <taxon>Pleosporales</taxon>
        <taxon>Pleosporineae</taxon>
        <taxon>Pleosporaceae</taxon>
        <taxon>Alternaria</taxon>
        <taxon>Alternaria sect. Alternaria</taxon>
    </lineage>
</organism>
<dbReference type="AlphaFoldDB" id="A0A8H7BGB6"/>
<evidence type="ECO:0000256" key="5">
    <source>
        <dbReference type="ARBA" id="ARBA00012847"/>
    </source>
</evidence>
<comment type="subunit">
    <text evidence="4">Monomer.</text>
</comment>
<dbReference type="Pfam" id="PF05222">
    <property type="entry name" value="AlaDh_PNT_N"/>
    <property type="match status" value="1"/>
</dbReference>
<reference evidence="16" key="2">
    <citation type="submission" date="2020-08" db="EMBL/GenBank/DDBJ databases">
        <title>Draft Genome Sequence of Cumin Blight Pathogen Alternaria burnsii.</title>
        <authorList>
            <person name="Feng Z."/>
        </authorList>
    </citation>
    <scope>NUCLEOTIDE SEQUENCE</scope>
    <source>
        <strain evidence="16">CBS107.38</strain>
    </source>
</reference>
<comment type="caution">
    <text evidence="16">The sequence shown here is derived from an EMBL/GenBank/DDBJ whole genome shotgun (WGS) entry which is preliminary data.</text>
</comment>
<sequence>MASINGSSPAVAPFSELDSGASGQIGHGVIVGCFSPRRPLHASNCPLHTMSFPTLHARAEAKPLEHRSCLTPTTAKKLLDAGYPVLVERSPKDPNYARIFKDEEFEQAGATLIEEGAYKNAPKDNRIIIGLKELPEDEFPLEQTFVHFAHCYKQQGGWEKVLARFPRGGGTLYDLEFLQDESGRRVAAFGYHAGFVGAALAIKTWAWQLTHPNGEPLPGLETFTEGRGYYNNESELITQLKEDVAAGEKVAGHKPTSLVLGALGRCGSGAVDLLEKIGCPEIKKWDLAETKERDGPYPEIVDSDIFVNCIYLSKPIPPFVNKESLKSPDRRLSVVCDVSCDTTNPHNPIPIYDINTTFDKPTVDVSVEGNGPKLSVISIDHLPSALPRESSEAFSNALLPSLMALKDRSTTPVWQGAEKLFQDKVQTLPGGVPKKEV</sequence>
<dbReference type="Proteomes" id="UP000596902">
    <property type="component" value="Unassembled WGS sequence"/>
</dbReference>
<dbReference type="RefSeq" id="XP_038789036.1">
    <property type="nucleotide sequence ID" value="XM_038927758.1"/>
</dbReference>
<dbReference type="InterPro" id="IPR051168">
    <property type="entry name" value="AASS"/>
</dbReference>
<dbReference type="UniPathway" id="UPA00033">
    <property type="reaction ID" value="UER00034"/>
</dbReference>
<dbReference type="FunFam" id="3.40.50.720:FF:000627">
    <property type="entry name" value="Saccharopine dehydrogenase [NAD(+), L-lysine-forming]"/>
    <property type="match status" value="1"/>
</dbReference>
<dbReference type="InterPro" id="IPR036291">
    <property type="entry name" value="NAD(P)-bd_dom_sf"/>
</dbReference>
<dbReference type="InterPro" id="IPR007698">
    <property type="entry name" value="AlaDH/PNT_NAD(H)-bd"/>
</dbReference>
<accession>A0A8H7BGB6</accession>
<dbReference type="PANTHER" id="PTHR11133">
    <property type="entry name" value="SACCHAROPINE DEHYDROGENASE"/>
    <property type="match status" value="1"/>
</dbReference>
<dbReference type="InterPro" id="IPR027281">
    <property type="entry name" value="Lys1"/>
</dbReference>
<evidence type="ECO:0000256" key="3">
    <source>
        <dbReference type="ARBA" id="ARBA00005689"/>
    </source>
</evidence>
<dbReference type="InterPro" id="IPR007886">
    <property type="entry name" value="AlaDH/PNT_N"/>
</dbReference>
<keyword evidence="17" id="KW-1185">Reference proteome</keyword>
<comment type="catalytic activity">
    <reaction evidence="13">
        <text>L-saccharopine + NAD(+) + H2O = L-lysine + 2-oxoglutarate + NADH + H(+)</text>
        <dbReference type="Rhea" id="RHEA:12440"/>
        <dbReference type="ChEBI" id="CHEBI:15377"/>
        <dbReference type="ChEBI" id="CHEBI:15378"/>
        <dbReference type="ChEBI" id="CHEBI:16810"/>
        <dbReference type="ChEBI" id="CHEBI:32551"/>
        <dbReference type="ChEBI" id="CHEBI:57540"/>
        <dbReference type="ChEBI" id="CHEBI:57945"/>
        <dbReference type="ChEBI" id="CHEBI:57951"/>
        <dbReference type="EC" id="1.5.1.7"/>
    </reaction>
</comment>
<evidence type="ECO:0000256" key="2">
    <source>
        <dbReference type="ARBA" id="ARBA00004884"/>
    </source>
</evidence>
<evidence type="ECO:0000256" key="4">
    <source>
        <dbReference type="ARBA" id="ARBA00011245"/>
    </source>
</evidence>
<protein>
    <recommendedName>
        <fullName evidence="6">Saccharopine dehydrogenase [NAD(+), L-lysine-forming]</fullName>
        <ecNumber evidence="5">1.5.1.7</ecNumber>
    </recommendedName>
    <alternativeName>
        <fullName evidence="12">Lysine--2-oxoglutarate reductase</fullName>
    </alternativeName>
</protein>
<evidence type="ECO:0000256" key="8">
    <source>
        <dbReference type="ARBA" id="ARBA00023002"/>
    </source>
</evidence>
<comment type="similarity">
    <text evidence="3">Belongs to the AlaDH/PNT family.</text>
</comment>
<dbReference type="EC" id="1.5.1.7" evidence="5"/>
<feature type="domain" description="Alanine dehydrogenase/pyridine nucleotide transhydrogenase N-terminal" evidence="15">
    <location>
        <begin position="56"/>
        <end position="196"/>
    </location>
</feature>
<dbReference type="Gene3D" id="3.40.50.720">
    <property type="entry name" value="NAD(P)-binding Rossmann-like Domain"/>
    <property type="match status" value="1"/>
</dbReference>
<gene>
    <name evidence="16" type="ORF">GT037_002711</name>
</gene>
<evidence type="ECO:0000256" key="6">
    <source>
        <dbReference type="ARBA" id="ARBA00021221"/>
    </source>
</evidence>
<keyword evidence="9" id="KW-0520">NAD</keyword>
<dbReference type="SMART" id="SM01002">
    <property type="entry name" value="AlaDh_PNT_C"/>
    <property type="match status" value="1"/>
</dbReference>